<gene>
    <name evidence="3" type="ORF">HMPREF9695_03066</name>
</gene>
<dbReference type="PANTHER" id="PTHR42815:SF2">
    <property type="entry name" value="FAD-BINDING, PUTATIVE (AFU_ORTHOLOGUE AFUA_6G07600)-RELATED"/>
    <property type="match status" value="1"/>
</dbReference>
<dbReference type="InterPro" id="IPR024029">
    <property type="entry name" value="Pyridox_Oxase_FMN-dep"/>
</dbReference>
<dbReference type="SUPFAM" id="SSF50475">
    <property type="entry name" value="FMN-binding split barrel"/>
    <property type="match status" value="1"/>
</dbReference>
<dbReference type="HOGENOM" id="CLU_085054_1_0_5"/>
<dbReference type="AlphaFoldDB" id="K8PE65"/>
<feature type="domain" description="Pyridoxamine 5'-phosphate oxidase N-terminal" evidence="2">
    <location>
        <begin position="50"/>
        <end position="170"/>
    </location>
</feature>
<dbReference type="eggNOG" id="COG3576">
    <property type="taxonomic scope" value="Bacteria"/>
</dbReference>
<dbReference type="EMBL" id="AGWX01000004">
    <property type="protein sequence ID" value="EKS36648.1"/>
    <property type="molecule type" value="Genomic_DNA"/>
</dbReference>
<dbReference type="Gene3D" id="2.30.110.10">
    <property type="entry name" value="Electron Transport, Fmn-binding Protein, Chain A"/>
    <property type="match status" value="1"/>
</dbReference>
<dbReference type="InterPro" id="IPR012349">
    <property type="entry name" value="Split_barrel_FMN-bd"/>
</dbReference>
<evidence type="ECO:0000259" key="2">
    <source>
        <dbReference type="Pfam" id="PF01243"/>
    </source>
</evidence>
<sequence>MQGAADWVKRPYRKKQEHDGVTHIGPDDLGAIYAPPTDRVIAKQLPRIDRHAANFIGMSPFCVLATAGPDGTVDASPRGGNPGFVRIENETRLLMPDRPGNNRIDSFRNVLSGSGYVQLIFFVPGLDETLRVGGNAKLSADADVLATMIEFGKLPRAVLDIAVREVYFHCGKALMRSKLWSPEARVARSAQPSISEVIHEQTGQGTPESQDAVEARYKTQL</sequence>
<dbReference type="Pfam" id="PF01243">
    <property type="entry name" value="PNPOx_N"/>
    <property type="match status" value="1"/>
</dbReference>
<protein>
    <recommendedName>
        <fullName evidence="2">Pyridoxamine 5'-phosphate oxidase N-terminal domain-containing protein</fullName>
    </recommendedName>
</protein>
<reference evidence="3 4" key="1">
    <citation type="submission" date="2012-04" db="EMBL/GenBank/DDBJ databases">
        <title>The Genome Sequence of Afipia broomeae ATCC 49717.</title>
        <authorList>
            <consortium name="The Broad Institute Genome Sequencing Platform"/>
            <person name="Earl A."/>
            <person name="Ward D."/>
            <person name="Feldgarden M."/>
            <person name="Gevers D."/>
            <person name="Huys G."/>
            <person name="Walker B."/>
            <person name="Young S.K."/>
            <person name="Zeng Q."/>
            <person name="Gargeya S."/>
            <person name="Fitzgerald M."/>
            <person name="Haas B."/>
            <person name="Abouelleil A."/>
            <person name="Alvarado L."/>
            <person name="Arachchi H.M."/>
            <person name="Berlin A."/>
            <person name="Chapman S.B."/>
            <person name="Goldberg J."/>
            <person name="Griggs A."/>
            <person name="Gujja S."/>
            <person name="Hansen M."/>
            <person name="Howarth C."/>
            <person name="Imamovic A."/>
            <person name="Larimer J."/>
            <person name="McCowen C."/>
            <person name="Montmayeur A."/>
            <person name="Murphy C."/>
            <person name="Neiman D."/>
            <person name="Pearson M."/>
            <person name="Priest M."/>
            <person name="Roberts A."/>
            <person name="Saif S."/>
            <person name="Shea T."/>
            <person name="Sisk P."/>
            <person name="Sykes S."/>
            <person name="Wortman J."/>
            <person name="Nusbaum C."/>
            <person name="Birren B."/>
        </authorList>
    </citation>
    <scope>NUCLEOTIDE SEQUENCE [LARGE SCALE GENOMIC DNA]</scope>
    <source>
        <strain evidence="3 4">ATCC 49717</strain>
    </source>
</reference>
<name>K8PE65_9BRAD</name>
<feature type="region of interest" description="Disordered" evidence="1">
    <location>
        <begin position="1"/>
        <end position="21"/>
    </location>
</feature>
<accession>K8PE65</accession>
<dbReference type="PATRIC" id="fig|883078.3.peg.3170"/>
<comment type="caution">
    <text evidence="3">The sequence shown here is derived from an EMBL/GenBank/DDBJ whole genome shotgun (WGS) entry which is preliminary data.</text>
</comment>
<evidence type="ECO:0000313" key="4">
    <source>
        <dbReference type="Proteomes" id="UP000001096"/>
    </source>
</evidence>
<evidence type="ECO:0000256" key="1">
    <source>
        <dbReference type="SAM" id="MobiDB-lite"/>
    </source>
</evidence>
<feature type="region of interest" description="Disordered" evidence="1">
    <location>
        <begin position="191"/>
        <end position="212"/>
    </location>
</feature>
<dbReference type="InterPro" id="IPR011576">
    <property type="entry name" value="Pyridox_Oxase_N"/>
</dbReference>
<dbReference type="NCBIfam" id="TIGR04025">
    <property type="entry name" value="PPOX_FMN_DR2398"/>
    <property type="match status" value="1"/>
</dbReference>
<dbReference type="RefSeq" id="WP_006021771.1">
    <property type="nucleotide sequence ID" value="NZ_KB375283.1"/>
</dbReference>
<evidence type="ECO:0000313" key="3">
    <source>
        <dbReference type="EMBL" id="EKS36648.1"/>
    </source>
</evidence>
<keyword evidence="4" id="KW-1185">Reference proteome</keyword>
<dbReference type="PANTHER" id="PTHR42815">
    <property type="entry name" value="FAD-BINDING, PUTATIVE (AFU_ORTHOLOGUE AFUA_6G07600)-RELATED"/>
    <property type="match status" value="1"/>
</dbReference>
<dbReference type="Proteomes" id="UP000001096">
    <property type="component" value="Unassembled WGS sequence"/>
</dbReference>
<organism evidence="3 4">
    <name type="scientific">Afipia broomeae ATCC 49717</name>
    <dbReference type="NCBI Taxonomy" id="883078"/>
    <lineage>
        <taxon>Bacteria</taxon>
        <taxon>Pseudomonadati</taxon>
        <taxon>Pseudomonadota</taxon>
        <taxon>Alphaproteobacteria</taxon>
        <taxon>Hyphomicrobiales</taxon>
        <taxon>Nitrobacteraceae</taxon>
        <taxon>Afipia</taxon>
    </lineage>
</organism>
<proteinExistence type="predicted"/>